<gene>
    <name evidence="1" type="ORF">H4N64_22905</name>
</gene>
<evidence type="ECO:0000313" key="1">
    <source>
        <dbReference type="EMBL" id="MBC2904414.1"/>
    </source>
</evidence>
<reference evidence="1 2" key="1">
    <citation type="submission" date="2020-08" db="EMBL/GenBank/DDBJ databases">
        <title>Streptomyces sp. PSKA01 genome sequencing and assembly.</title>
        <authorList>
            <person name="Mandal S."/>
            <person name="Maiti P.K."/>
            <person name="Das P."/>
        </authorList>
    </citation>
    <scope>NUCLEOTIDE SEQUENCE [LARGE SCALE GENOMIC DNA]</scope>
    <source>
        <strain evidence="1 2">PSKA01</strain>
    </source>
</reference>
<proteinExistence type="predicted"/>
<accession>A0A7X1J663</accession>
<dbReference type="RefSeq" id="WP_186284283.1">
    <property type="nucleotide sequence ID" value="NZ_JACMSF010000025.1"/>
</dbReference>
<name>A0A7X1J663_9ACTN</name>
<dbReference type="EMBL" id="JACMSF010000025">
    <property type="protein sequence ID" value="MBC2904414.1"/>
    <property type="molecule type" value="Genomic_DNA"/>
</dbReference>
<keyword evidence="2" id="KW-1185">Reference proteome</keyword>
<sequence>MQGRLAQTRQAWRRAIELLVEAGNIEEVERLRAKLCRLPPRAAKKRR</sequence>
<protein>
    <submittedName>
        <fullName evidence="1">Uncharacterized protein</fullName>
    </submittedName>
</protein>
<evidence type="ECO:0000313" key="2">
    <source>
        <dbReference type="Proteomes" id="UP000584670"/>
    </source>
</evidence>
<comment type="caution">
    <text evidence="1">The sequence shown here is derived from an EMBL/GenBank/DDBJ whole genome shotgun (WGS) entry which is preliminary data.</text>
</comment>
<dbReference type="Proteomes" id="UP000584670">
    <property type="component" value="Unassembled WGS sequence"/>
</dbReference>
<dbReference type="AlphaFoldDB" id="A0A7X1J663"/>
<organism evidence="1 2">
    <name type="scientific">Streptomyces cupreus</name>
    <dbReference type="NCBI Taxonomy" id="2759956"/>
    <lineage>
        <taxon>Bacteria</taxon>
        <taxon>Bacillati</taxon>
        <taxon>Actinomycetota</taxon>
        <taxon>Actinomycetes</taxon>
        <taxon>Kitasatosporales</taxon>
        <taxon>Streptomycetaceae</taxon>
        <taxon>Streptomyces</taxon>
    </lineage>
</organism>